<dbReference type="EMBL" id="JAIWYP010000001">
    <property type="protein sequence ID" value="KAH3891020.1"/>
    <property type="molecule type" value="Genomic_DNA"/>
</dbReference>
<organism evidence="2 3">
    <name type="scientific">Dreissena polymorpha</name>
    <name type="common">Zebra mussel</name>
    <name type="synonym">Mytilus polymorpha</name>
    <dbReference type="NCBI Taxonomy" id="45954"/>
    <lineage>
        <taxon>Eukaryota</taxon>
        <taxon>Metazoa</taxon>
        <taxon>Spiralia</taxon>
        <taxon>Lophotrochozoa</taxon>
        <taxon>Mollusca</taxon>
        <taxon>Bivalvia</taxon>
        <taxon>Autobranchia</taxon>
        <taxon>Heteroconchia</taxon>
        <taxon>Euheterodonta</taxon>
        <taxon>Imparidentia</taxon>
        <taxon>Neoheterodontei</taxon>
        <taxon>Myida</taxon>
        <taxon>Dreissenoidea</taxon>
        <taxon>Dreissenidae</taxon>
        <taxon>Dreissena</taxon>
    </lineage>
</organism>
<accession>A0A9D4N8K1</accession>
<evidence type="ECO:0000313" key="2">
    <source>
        <dbReference type="EMBL" id="KAH3891020.1"/>
    </source>
</evidence>
<dbReference type="AlphaFoldDB" id="A0A9D4N8K1"/>
<proteinExistence type="predicted"/>
<evidence type="ECO:0000256" key="1">
    <source>
        <dbReference type="SAM" id="MobiDB-lite"/>
    </source>
</evidence>
<reference evidence="2" key="2">
    <citation type="submission" date="2020-11" db="EMBL/GenBank/DDBJ databases">
        <authorList>
            <person name="McCartney M.A."/>
            <person name="Auch B."/>
            <person name="Kono T."/>
            <person name="Mallez S."/>
            <person name="Becker A."/>
            <person name="Gohl D.M."/>
            <person name="Silverstein K.A.T."/>
            <person name="Koren S."/>
            <person name="Bechman K.B."/>
            <person name="Herman A."/>
            <person name="Abrahante J.E."/>
            <person name="Garbe J."/>
        </authorList>
    </citation>
    <scope>NUCLEOTIDE SEQUENCE</scope>
    <source>
        <strain evidence="2">Duluth1</strain>
        <tissue evidence="2">Whole animal</tissue>
    </source>
</reference>
<comment type="caution">
    <text evidence="2">The sequence shown here is derived from an EMBL/GenBank/DDBJ whole genome shotgun (WGS) entry which is preliminary data.</text>
</comment>
<feature type="compositionally biased region" description="Polar residues" evidence="1">
    <location>
        <begin position="29"/>
        <end position="38"/>
    </location>
</feature>
<name>A0A9D4N8K1_DREPO</name>
<sequence length="100" mass="11413">MTSQVQSRYSSSPTSDRWTPTLRKKPGVSESTGTDTNSNFANFAACRRPQRLMHFLFRSIHRSDSPVSLKIQSREMVNPNQEGIEKSNPNVIKFTFNYVS</sequence>
<keyword evidence="3" id="KW-1185">Reference proteome</keyword>
<feature type="compositionally biased region" description="Polar residues" evidence="1">
    <location>
        <begin position="1"/>
        <end position="18"/>
    </location>
</feature>
<protein>
    <submittedName>
        <fullName evidence="2">Uncharacterized protein</fullName>
    </submittedName>
</protein>
<feature type="region of interest" description="Disordered" evidence="1">
    <location>
        <begin position="1"/>
        <end position="38"/>
    </location>
</feature>
<dbReference type="Proteomes" id="UP000828390">
    <property type="component" value="Unassembled WGS sequence"/>
</dbReference>
<gene>
    <name evidence="2" type="ORF">DPMN_015111</name>
</gene>
<evidence type="ECO:0000313" key="3">
    <source>
        <dbReference type="Proteomes" id="UP000828390"/>
    </source>
</evidence>
<reference evidence="2" key="1">
    <citation type="journal article" date="2019" name="bioRxiv">
        <title>The Genome of the Zebra Mussel, Dreissena polymorpha: A Resource for Invasive Species Research.</title>
        <authorList>
            <person name="McCartney M.A."/>
            <person name="Auch B."/>
            <person name="Kono T."/>
            <person name="Mallez S."/>
            <person name="Zhang Y."/>
            <person name="Obille A."/>
            <person name="Becker A."/>
            <person name="Abrahante J.E."/>
            <person name="Garbe J."/>
            <person name="Badalamenti J.P."/>
            <person name="Herman A."/>
            <person name="Mangelson H."/>
            <person name="Liachko I."/>
            <person name="Sullivan S."/>
            <person name="Sone E.D."/>
            <person name="Koren S."/>
            <person name="Silverstein K.A.T."/>
            <person name="Beckman K.B."/>
            <person name="Gohl D.M."/>
        </authorList>
    </citation>
    <scope>NUCLEOTIDE SEQUENCE</scope>
    <source>
        <strain evidence="2">Duluth1</strain>
        <tissue evidence="2">Whole animal</tissue>
    </source>
</reference>